<evidence type="ECO:0000256" key="8">
    <source>
        <dbReference type="SAM" id="MobiDB-lite"/>
    </source>
</evidence>
<comment type="catalytic activity">
    <reaction evidence="7">
        <text>L-cysteinyl-[protein] + hexadecanoyl-CoA = S-hexadecanoyl-L-cysteinyl-[protein] + CoA</text>
        <dbReference type="Rhea" id="RHEA:36683"/>
        <dbReference type="Rhea" id="RHEA-COMP:10131"/>
        <dbReference type="Rhea" id="RHEA-COMP:11032"/>
        <dbReference type="ChEBI" id="CHEBI:29950"/>
        <dbReference type="ChEBI" id="CHEBI:57287"/>
        <dbReference type="ChEBI" id="CHEBI:57379"/>
        <dbReference type="ChEBI" id="CHEBI:74151"/>
        <dbReference type="EC" id="2.3.1.225"/>
    </reaction>
</comment>
<dbReference type="PROSITE" id="PS50216">
    <property type="entry name" value="DHHC"/>
    <property type="match status" value="1"/>
</dbReference>
<feature type="transmembrane region" description="Helical" evidence="7">
    <location>
        <begin position="56"/>
        <end position="75"/>
    </location>
</feature>
<keyword evidence="4 7" id="KW-1133">Transmembrane helix</keyword>
<dbReference type="GO" id="GO:0006612">
    <property type="term" value="P:protein targeting to membrane"/>
    <property type="evidence" value="ECO:0007669"/>
    <property type="project" value="TreeGrafter"/>
</dbReference>
<keyword evidence="5 7" id="KW-0472">Membrane</keyword>
<feature type="transmembrane region" description="Helical" evidence="7">
    <location>
        <begin position="153"/>
        <end position="175"/>
    </location>
</feature>
<dbReference type="InterPro" id="IPR039859">
    <property type="entry name" value="PFA4/ZDH16/20/ERF2-like"/>
</dbReference>
<dbReference type="InterPro" id="IPR001594">
    <property type="entry name" value="Palmitoyltrfase_DHHC"/>
</dbReference>
<dbReference type="GO" id="GO:0016020">
    <property type="term" value="C:membrane"/>
    <property type="evidence" value="ECO:0007669"/>
    <property type="project" value="UniProtKB-SubCell"/>
</dbReference>
<dbReference type="Pfam" id="PF01529">
    <property type="entry name" value="DHHC"/>
    <property type="match status" value="1"/>
</dbReference>
<feature type="region of interest" description="Disordered" evidence="8">
    <location>
        <begin position="249"/>
        <end position="319"/>
    </location>
</feature>
<dbReference type="AlphaFoldDB" id="A0A8S1LAI0"/>
<comment type="caution">
    <text evidence="10">The sequence shown here is derived from an EMBL/GenBank/DDBJ whole genome shotgun (WGS) entry which is preliminary data.</text>
</comment>
<gene>
    <name evidence="10" type="ORF">PPRIM_AZ9-3.1.T0290312</name>
</gene>
<feature type="compositionally biased region" description="Polar residues" evidence="8">
    <location>
        <begin position="306"/>
        <end position="319"/>
    </location>
</feature>
<proteinExistence type="inferred from homology"/>
<protein>
    <recommendedName>
        <fullName evidence="7">Palmitoyltransferase</fullName>
        <ecNumber evidence="7">2.3.1.225</ecNumber>
    </recommendedName>
</protein>
<evidence type="ECO:0000256" key="7">
    <source>
        <dbReference type="RuleBase" id="RU079119"/>
    </source>
</evidence>
<dbReference type="Proteomes" id="UP000688137">
    <property type="component" value="Unassembled WGS sequence"/>
</dbReference>
<feature type="transmembrane region" description="Helical" evidence="7">
    <location>
        <begin position="21"/>
        <end position="44"/>
    </location>
</feature>
<feature type="compositionally biased region" description="Basic and acidic residues" evidence="8">
    <location>
        <begin position="264"/>
        <end position="286"/>
    </location>
</feature>
<dbReference type="EMBL" id="CAJJDM010000028">
    <property type="protein sequence ID" value="CAD8060014.1"/>
    <property type="molecule type" value="Genomic_DNA"/>
</dbReference>
<keyword evidence="11" id="KW-1185">Reference proteome</keyword>
<evidence type="ECO:0000256" key="4">
    <source>
        <dbReference type="ARBA" id="ARBA00022989"/>
    </source>
</evidence>
<evidence type="ECO:0000256" key="5">
    <source>
        <dbReference type="ARBA" id="ARBA00023136"/>
    </source>
</evidence>
<dbReference type="GO" id="GO:0019706">
    <property type="term" value="F:protein-cysteine S-palmitoyltransferase activity"/>
    <property type="evidence" value="ECO:0007669"/>
    <property type="project" value="UniProtKB-EC"/>
</dbReference>
<accession>A0A8S1LAI0</accession>
<dbReference type="GO" id="GO:0005794">
    <property type="term" value="C:Golgi apparatus"/>
    <property type="evidence" value="ECO:0007669"/>
    <property type="project" value="TreeGrafter"/>
</dbReference>
<keyword evidence="3 7" id="KW-0812">Transmembrane</keyword>
<dbReference type="PANTHER" id="PTHR22883">
    <property type="entry name" value="ZINC FINGER DHHC DOMAIN CONTAINING PROTEIN"/>
    <property type="match status" value="1"/>
</dbReference>
<dbReference type="OMA" id="PRMMIWI"/>
<keyword evidence="6 7" id="KW-0012">Acyltransferase</keyword>
<sequence length="319" mass="37840">MITSIREHKIINGFTRPKHPFQVFTMIFFIQLLCCVSIAIVPITDLLVQVRKRVKQIILASFFYFLALMIFFYAFKTSYIDPTDDLIIQQRNGLNVVQDQELYDYFCQYCDSYVSGTTKHCKVCERCVSDFDHHCKWLNNCIGKKNYQEFFKLLVFVSLFGINFIVFAIFSYFFQSPRMMIWIWINVGLVGLLFILNFNLMIFHFWLKFQGITTYSWIIQNRQKKFSQQVQIETPQKFCCSSKKTKKTQVNPNIEQEEDDNENENQKQKIEIKQNDEQNQIKKQNVEIEGDSDSIQDKNSKRKCSSHTINPQINSQLQD</sequence>
<comment type="domain">
    <text evidence="7">The DHHC domain is required for palmitoyltransferase activity.</text>
</comment>
<reference evidence="10" key="1">
    <citation type="submission" date="2021-01" db="EMBL/GenBank/DDBJ databases">
        <authorList>
            <consortium name="Genoscope - CEA"/>
            <person name="William W."/>
        </authorList>
    </citation>
    <scope>NUCLEOTIDE SEQUENCE</scope>
</reference>
<organism evidence="10 11">
    <name type="scientific">Paramecium primaurelia</name>
    <dbReference type="NCBI Taxonomy" id="5886"/>
    <lineage>
        <taxon>Eukaryota</taxon>
        <taxon>Sar</taxon>
        <taxon>Alveolata</taxon>
        <taxon>Ciliophora</taxon>
        <taxon>Intramacronucleata</taxon>
        <taxon>Oligohymenophorea</taxon>
        <taxon>Peniculida</taxon>
        <taxon>Parameciidae</taxon>
        <taxon>Paramecium</taxon>
    </lineage>
</organism>
<name>A0A8S1LAI0_PARPR</name>
<evidence type="ECO:0000259" key="9">
    <source>
        <dbReference type="Pfam" id="PF01529"/>
    </source>
</evidence>
<evidence type="ECO:0000256" key="6">
    <source>
        <dbReference type="ARBA" id="ARBA00023315"/>
    </source>
</evidence>
<evidence type="ECO:0000256" key="1">
    <source>
        <dbReference type="ARBA" id="ARBA00004141"/>
    </source>
</evidence>
<dbReference type="GO" id="GO:0005783">
    <property type="term" value="C:endoplasmic reticulum"/>
    <property type="evidence" value="ECO:0007669"/>
    <property type="project" value="TreeGrafter"/>
</dbReference>
<evidence type="ECO:0000256" key="2">
    <source>
        <dbReference type="ARBA" id="ARBA00022679"/>
    </source>
</evidence>
<evidence type="ECO:0000313" key="10">
    <source>
        <dbReference type="EMBL" id="CAD8060014.1"/>
    </source>
</evidence>
<keyword evidence="2 7" id="KW-0808">Transferase</keyword>
<dbReference type="EC" id="2.3.1.225" evidence="7"/>
<comment type="subcellular location">
    <subcellularLocation>
        <location evidence="1">Membrane</location>
        <topology evidence="1">Multi-pass membrane protein</topology>
    </subcellularLocation>
</comment>
<comment type="similarity">
    <text evidence="7">Belongs to the DHHC palmitoyltransferase family.</text>
</comment>
<evidence type="ECO:0000313" key="11">
    <source>
        <dbReference type="Proteomes" id="UP000688137"/>
    </source>
</evidence>
<evidence type="ECO:0000256" key="3">
    <source>
        <dbReference type="ARBA" id="ARBA00022692"/>
    </source>
</evidence>
<feature type="domain" description="Palmitoyltransferase DHHC" evidence="9">
    <location>
        <begin position="104"/>
        <end position="220"/>
    </location>
</feature>
<dbReference type="PANTHER" id="PTHR22883:SF306">
    <property type="entry name" value="PROTEIN S-ACYLTRANSFERASE 18"/>
    <property type="match status" value="1"/>
</dbReference>
<feature type="transmembrane region" description="Helical" evidence="7">
    <location>
        <begin position="181"/>
        <end position="207"/>
    </location>
</feature>